<proteinExistence type="inferred from homology"/>
<feature type="signal peptide" evidence="2">
    <location>
        <begin position="1"/>
        <end position="15"/>
    </location>
</feature>
<feature type="chain" id="PRO_5021212383" description="Beta-lactamase-related domain-containing protein" evidence="2">
    <location>
        <begin position="16"/>
        <end position="593"/>
    </location>
</feature>
<feature type="domain" description="Beta-lactamase-related" evidence="3">
    <location>
        <begin position="75"/>
        <end position="437"/>
    </location>
</feature>
<comment type="similarity">
    <text evidence="1">Belongs to the beta-lactamase family.</text>
</comment>
<evidence type="ECO:0000256" key="2">
    <source>
        <dbReference type="SAM" id="SignalP"/>
    </source>
</evidence>
<dbReference type="PANTHER" id="PTHR22935:SF95">
    <property type="entry name" value="BETA-LACTAMASE-LIKE 1-RELATED"/>
    <property type="match status" value="1"/>
</dbReference>
<evidence type="ECO:0000256" key="1">
    <source>
        <dbReference type="ARBA" id="ARBA00038473"/>
    </source>
</evidence>
<dbReference type="Pfam" id="PF00144">
    <property type="entry name" value="Beta-lactamase"/>
    <property type="match status" value="1"/>
</dbReference>
<organism evidence="4 5">
    <name type="scientific">Rhodofomes roseus</name>
    <dbReference type="NCBI Taxonomy" id="34475"/>
    <lineage>
        <taxon>Eukaryota</taxon>
        <taxon>Fungi</taxon>
        <taxon>Dikarya</taxon>
        <taxon>Basidiomycota</taxon>
        <taxon>Agaricomycotina</taxon>
        <taxon>Agaricomycetes</taxon>
        <taxon>Polyporales</taxon>
        <taxon>Rhodofomes</taxon>
    </lineage>
</organism>
<dbReference type="EMBL" id="SEKV01000187">
    <property type="protein sequence ID" value="TFY61928.1"/>
    <property type="molecule type" value="Genomic_DNA"/>
</dbReference>
<name>A0A4Y9YJD2_9APHY</name>
<reference evidence="4 5" key="1">
    <citation type="submission" date="2019-01" db="EMBL/GenBank/DDBJ databases">
        <title>Genome sequencing of the rare red list fungi Fomitopsis rosea.</title>
        <authorList>
            <person name="Buettner E."/>
            <person name="Kellner H."/>
        </authorList>
    </citation>
    <scope>NUCLEOTIDE SEQUENCE [LARGE SCALE GENOMIC DNA]</scope>
    <source>
        <strain evidence="4 5">DSM 105464</strain>
    </source>
</reference>
<gene>
    <name evidence="4" type="ORF">EVJ58_g4192</name>
</gene>
<dbReference type="InterPro" id="IPR051478">
    <property type="entry name" value="Beta-lactamase-like_AB/R"/>
</dbReference>
<accession>A0A4Y9YJD2</accession>
<comment type="caution">
    <text evidence="4">The sequence shown here is derived from an EMBL/GenBank/DDBJ whole genome shotgun (WGS) entry which is preliminary data.</text>
</comment>
<evidence type="ECO:0000313" key="5">
    <source>
        <dbReference type="Proteomes" id="UP000298390"/>
    </source>
</evidence>
<evidence type="ECO:0000259" key="3">
    <source>
        <dbReference type="Pfam" id="PF00144"/>
    </source>
</evidence>
<protein>
    <recommendedName>
        <fullName evidence="3">Beta-lactamase-related domain-containing protein</fullName>
    </recommendedName>
</protein>
<dbReference type="SUPFAM" id="SSF56601">
    <property type="entry name" value="beta-lactamase/transpeptidase-like"/>
    <property type="match status" value="1"/>
</dbReference>
<dbReference type="InterPro" id="IPR012338">
    <property type="entry name" value="Beta-lactam/transpept-like"/>
</dbReference>
<dbReference type="Gene3D" id="3.40.710.10">
    <property type="entry name" value="DD-peptidase/beta-lactamase superfamily"/>
    <property type="match status" value="1"/>
</dbReference>
<dbReference type="PANTHER" id="PTHR22935">
    <property type="entry name" value="PENICILLIN-BINDING PROTEIN"/>
    <property type="match status" value="1"/>
</dbReference>
<keyword evidence="2" id="KW-0732">Signal</keyword>
<dbReference type="STRING" id="34475.A0A4Y9YJD2"/>
<dbReference type="InterPro" id="IPR001466">
    <property type="entry name" value="Beta-lactam-related"/>
</dbReference>
<sequence length="593" mass="64737">MFGITALSTVVSALATTLVQYGRGLAPGKTPESLNCYPFLPDLFQDTPPSTAHPLMQEASAKVDAYLRDRFQSGAGDIESISVAVVTSQGAIYENNLGKLRNSGSDVDRASSPPTSSHAMYRMASVSKLFEAVEAHALRQKGALSWDDPVSKYLPDFTYRLDGYSPSNAGPPLEEEPITLRHLATHLSGLGHDWPPGDVSQWPSSVEGAGAPPTNGLPFPTIEAVLASVAANRLIYLPGFYPSYSNTATGMLGPVLVAANRVASSDPSKEPSQYADLVKRDVFDPMGLNGSHFLATEENKHLLVVPSFESSLADFDFLDAMNGAGGQWCSLSDAITFTSTLLNPRNPKSVLTPYTMRNWLHATHSFEEDDWTESGLIWEIIKATDSNNRLRRVYWKLGELYNYHSAIAIHPGTSYGVVVFMAGAYMDAAAITYHIFEIMQPYIDSALAELATAMYVGRWTSPDGMSAATITIDRGTLFAEEFVLNGTNAMDTFNAFNGPPEVVQGKRGKRFALRPTGRRDELRLDTGTPPVNGLKHMSCYAYWVGIDDWGMHHGAPTNLIYFTGSVEGWEQGRAEQRVLHVPAMDGLTMRRSD</sequence>
<dbReference type="AlphaFoldDB" id="A0A4Y9YJD2"/>
<evidence type="ECO:0000313" key="4">
    <source>
        <dbReference type="EMBL" id="TFY61928.1"/>
    </source>
</evidence>
<dbReference type="Proteomes" id="UP000298390">
    <property type="component" value="Unassembled WGS sequence"/>
</dbReference>